<accession>A0A0V1GYU1</accession>
<gene>
    <name evidence="1" type="ORF">T11_17702</name>
</gene>
<evidence type="ECO:0000313" key="2">
    <source>
        <dbReference type="Proteomes" id="UP000055024"/>
    </source>
</evidence>
<dbReference type="Proteomes" id="UP000055024">
    <property type="component" value="Unassembled WGS sequence"/>
</dbReference>
<evidence type="ECO:0000313" key="1">
    <source>
        <dbReference type="EMBL" id="KRZ02948.1"/>
    </source>
</evidence>
<dbReference type="EMBL" id="JYDP01000210">
    <property type="protein sequence ID" value="KRZ02948.1"/>
    <property type="molecule type" value="Genomic_DNA"/>
</dbReference>
<name>A0A0V1GYU1_9BILA</name>
<dbReference type="AlphaFoldDB" id="A0A0V1GYU1"/>
<reference evidence="1 2" key="1">
    <citation type="submission" date="2015-01" db="EMBL/GenBank/DDBJ databases">
        <title>Evolution of Trichinella species and genotypes.</title>
        <authorList>
            <person name="Korhonen P.K."/>
            <person name="Edoardo P."/>
            <person name="Giuseppe L.R."/>
            <person name="Gasser R.B."/>
        </authorList>
    </citation>
    <scope>NUCLEOTIDE SEQUENCE [LARGE SCALE GENOMIC DNA]</scope>
    <source>
        <strain evidence="1">ISS1029</strain>
    </source>
</reference>
<sequence length="256" mass="29280">MKCKLRKSVNANNSCTSIMKLICLFTLVIATSALRIQKQAASKKDYDFKAEKEAVIAELDQRFDGYREHCYPLPGDGCRCQETENGAKVSKEYKTDFECKTDECKLRKSVNANNSCTSIMKLICLFTLVIATSALRIQKQAASKKDDDFKAEKEAVIAELDQRFDGYREHCYPLPGDGCRCQETENGAKVSKEYKTDFECKTDEKRKRLCEDKQCKQQFNSINRCQTKEKCGQDKWAPYESCLKECMKIHPLPSSK</sequence>
<comment type="caution">
    <text evidence="1">The sequence shown here is derived from an EMBL/GenBank/DDBJ whole genome shotgun (WGS) entry which is preliminary data.</text>
</comment>
<protein>
    <submittedName>
        <fullName evidence="1">Uncharacterized protein</fullName>
    </submittedName>
</protein>
<organism evidence="1 2">
    <name type="scientific">Trichinella zimbabwensis</name>
    <dbReference type="NCBI Taxonomy" id="268475"/>
    <lineage>
        <taxon>Eukaryota</taxon>
        <taxon>Metazoa</taxon>
        <taxon>Ecdysozoa</taxon>
        <taxon>Nematoda</taxon>
        <taxon>Enoplea</taxon>
        <taxon>Dorylaimia</taxon>
        <taxon>Trichinellida</taxon>
        <taxon>Trichinellidae</taxon>
        <taxon>Trichinella</taxon>
    </lineage>
</organism>
<proteinExistence type="predicted"/>
<keyword evidence="2" id="KW-1185">Reference proteome</keyword>
<dbReference type="OrthoDB" id="5846381at2759"/>